<protein>
    <submittedName>
        <fullName evidence="1">Uncharacterized protein</fullName>
    </submittedName>
</protein>
<gene>
    <name evidence="1" type="ORF">QVD17_24990</name>
</gene>
<reference evidence="1" key="1">
    <citation type="journal article" date="2023" name="bioRxiv">
        <title>Improved chromosome-level genome assembly for marigold (Tagetes erecta).</title>
        <authorList>
            <person name="Jiang F."/>
            <person name="Yuan L."/>
            <person name="Wang S."/>
            <person name="Wang H."/>
            <person name="Xu D."/>
            <person name="Wang A."/>
            <person name="Fan W."/>
        </authorList>
    </citation>
    <scope>NUCLEOTIDE SEQUENCE</scope>
    <source>
        <strain evidence="1">WSJ</strain>
        <tissue evidence="1">Leaf</tissue>
    </source>
</reference>
<dbReference type="Proteomes" id="UP001229421">
    <property type="component" value="Unassembled WGS sequence"/>
</dbReference>
<dbReference type="EMBL" id="JAUHHV010000006">
    <property type="protein sequence ID" value="KAK1422104.1"/>
    <property type="molecule type" value="Genomic_DNA"/>
</dbReference>
<evidence type="ECO:0000313" key="2">
    <source>
        <dbReference type="Proteomes" id="UP001229421"/>
    </source>
</evidence>
<dbReference type="PANTHER" id="PTHR47718:SF17">
    <property type="entry name" value="PROTEIN FAR1-RELATED SEQUENCE 5-LIKE"/>
    <property type="match status" value="1"/>
</dbReference>
<dbReference type="AlphaFoldDB" id="A0AAD8NV24"/>
<dbReference type="PANTHER" id="PTHR47718">
    <property type="entry name" value="OS01G0519700 PROTEIN"/>
    <property type="match status" value="1"/>
</dbReference>
<evidence type="ECO:0000313" key="1">
    <source>
        <dbReference type="EMBL" id="KAK1422104.1"/>
    </source>
</evidence>
<accession>A0AAD8NV24</accession>
<name>A0AAD8NV24_TARER</name>
<proteinExistence type="predicted"/>
<sequence>MRTIVGGFEEVCKNYKREINLFINEYDAEMMVGNLMKKKEHLPDFSCEYFIDNDNFLVGLFWSDGESKGKYQVLNGVCFKVGVTLCNTTDFKQRICDIVWIDSLSPDEFKEGWHSVIEDFDLTNNNWLADIFELRESWIPA</sequence>
<organism evidence="1 2">
    <name type="scientific">Tagetes erecta</name>
    <name type="common">African marigold</name>
    <dbReference type="NCBI Taxonomy" id="13708"/>
    <lineage>
        <taxon>Eukaryota</taxon>
        <taxon>Viridiplantae</taxon>
        <taxon>Streptophyta</taxon>
        <taxon>Embryophyta</taxon>
        <taxon>Tracheophyta</taxon>
        <taxon>Spermatophyta</taxon>
        <taxon>Magnoliopsida</taxon>
        <taxon>eudicotyledons</taxon>
        <taxon>Gunneridae</taxon>
        <taxon>Pentapetalae</taxon>
        <taxon>asterids</taxon>
        <taxon>campanulids</taxon>
        <taxon>Asterales</taxon>
        <taxon>Asteraceae</taxon>
        <taxon>Asteroideae</taxon>
        <taxon>Heliantheae alliance</taxon>
        <taxon>Tageteae</taxon>
        <taxon>Tagetes</taxon>
    </lineage>
</organism>
<keyword evidence="2" id="KW-1185">Reference proteome</keyword>
<comment type="caution">
    <text evidence="1">The sequence shown here is derived from an EMBL/GenBank/DDBJ whole genome shotgun (WGS) entry which is preliminary data.</text>
</comment>